<organism evidence="7 8">
    <name type="scientific">Granulicella arctica</name>
    <dbReference type="NCBI Taxonomy" id="940613"/>
    <lineage>
        <taxon>Bacteria</taxon>
        <taxon>Pseudomonadati</taxon>
        <taxon>Acidobacteriota</taxon>
        <taxon>Terriglobia</taxon>
        <taxon>Terriglobales</taxon>
        <taxon>Acidobacteriaceae</taxon>
        <taxon>Granulicella</taxon>
    </lineage>
</organism>
<feature type="domain" description="O-antigen ligase-related" evidence="6">
    <location>
        <begin position="264"/>
        <end position="402"/>
    </location>
</feature>
<feature type="transmembrane region" description="Helical" evidence="5">
    <location>
        <begin position="144"/>
        <end position="161"/>
    </location>
</feature>
<evidence type="ECO:0000256" key="2">
    <source>
        <dbReference type="ARBA" id="ARBA00022692"/>
    </source>
</evidence>
<feature type="transmembrane region" description="Helical" evidence="5">
    <location>
        <begin position="88"/>
        <end position="108"/>
    </location>
</feature>
<feature type="transmembrane region" description="Helical" evidence="5">
    <location>
        <begin position="21"/>
        <end position="52"/>
    </location>
</feature>
<accession>A0A7Y9PJ12</accession>
<feature type="transmembrane region" description="Helical" evidence="5">
    <location>
        <begin position="58"/>
        <end position="76"/>
    </location>
</feature>
<reference evidence="7 8" key="1">
    <citation type="submission" date="2020-07" db="EMBL/GenBank/DDBJ databases">
        <title>Genomic Encyclopedia of Type Strains, Phase IV (KMG-V): Genome sequencing to study the core and pangenomes of soil and plant-associated prokaryotes.</title>
        <authorList>
            <person name="Whitman W."/>
        </authorList>
    </citation>
    <scope>NUCLEOTIDE SEQUENCE [LARGE SCALE GENOMIC DNA]</scope>
    <source>
        <strain evidence="7 8">X4EP2</strain>
    </source>
</reference>
<comment type="subcellular location">
    <subcellularLocation>
        <location evidence="1">Membrane</location>
        <topology evidence="1">Multi-pass membrane protein</topology>
    </subcellularLocation>
</comment>
<dbReference type="InterPro" id="IPR051533">
    <property type="entry name" value="WaaL-like"/>
</dbReference>
<feature type="transmembrane region" description="Helical" evidence="5">
    <location>
        <begin position="264"/>
        <end position="289"/>
    </location>
</feature>
<sequence length="498" mass="55161">MTIQTAIFGYTQIQFRSVVGWLIAALVLGCAAAFAGLPLFYGFIGLALFIIFAGVATHYPSVVMAASVWALALCPFSFGIETGVLPKLFADEILLLTYIAILLPMYWATDRVWQTGVSKYLLIVAGFVFCQCLSLLIRTDLIAFRNLLETYILGPMLMIVFLQEAANTDCDEWFSKAVIWLTVLIAVLSVVERVLQRNPILEGMELEGGFQYLSPQVVAITEGVYRPYVTFFHPSETGTFIAMGLPYAIRGWMHQRSWLPTVQILLIAAGLAVNATRGVWVGAALSLLLLARNPIMIVVSTIPAAGLGGSLAYVVLKSTPFMQRLSDANNLLGRFIYWQLGAQVFSDNKTLGVGHMQFQKVYLDYVHNQSEIAQISITQIHVIDNLYLTTLAEHGFVGFMGLIALFICTGILLKRFRKRLLDLGLVRQASLVQATQLVLVVYAVSGFFADVNEFTKVTKFFFILVGFGLGTALRSLRADERGKARVTVRSFLNPEFVR</sequence>
<dbReference type="PANTHER" id="PTHR37422:SF13">
    <property type="entry name" value="LIPOPOLYSACCHARIDE BIOSYNTHESIS PROTEIN PA4999-RELATED"/>
    <property type="match status" value="1"/>
</dbReference>
<gene>
    <name evidence="7" type="ORF">HDF17_003130</name>
</gene>
<dbReference type="AlphaFoldDB" id="A0A7Y9PJ12"/>
<evidence type="ECO:0000313" key="7">
    <source>
        <dbReference type="EMBL" id="NYF80810.1"/>
    </source>
</evidence>
<evidence type="ECO:0000313" key="8">
    <source>
        <dbReference type="Proteomes" id="UP000589520"/>
    </source>
</evidence>
<dbReference type="Pfam" id="PF04932">
    <property type="entry name" value="Wzy_C"/>
    <property type="match status" value="1"/>
</dbReference>
<dbReference type="RefSeq" id="WP_179492485.1">
    <property type="nucleotide sequence ID" value="NZ_JACCCW010000002.1"/>
</dbReference>
<keyword evidence="8" id="KW-1185">Reference proteome</keyword>
<dbReference type="EMBL" id="JACCCW010000002">
    <property type="protein sequence ID" value="NYF80810.1"/>
    <property type="molecule type" value="Genomic_DNA"/>
</dbReference>
<dbReference type="Proteomes" id="UP000589520">
    <property type="component" value="Unassembled WGS sequence"/>
</dbReference>
<comment type="caution">
    <text evidence="7">The sequence shown here is derived from an EMBL/GenBank/DDBJ whole genome shotgun (WGS) entry which is preliminary data.</text>
</comment>
<evidence type="ECO:0000256" key="1">
    <source>
        <dbReference type="ARBA" id="ARBA00004141"/>
    </source>
</evidence>
<evidence type="ECO:0000256" key="5">
    <source>
        <dbReference type="SAM" id="Phobius"/>
    </source>
</evidence>
<keyword evidence="3 5" id="KW-1133">Transmembrane helix</keyword>
<keyword evidence="2 5" id="KW-0812">Transmembrane</keyword>
<dbReference type="InterPro" id="IPR007016">
    <property type="entry name" value="O-antigen_ligase-rel_domated"/>
</dbReference>
<feature type="transmembrane region" description="Helical" evidence="5">
    <location>
        <begin position="173"/>
        <end position="191"/>
    </location>
</feature>
<feature type="transmembrane region" description="Helical" evidence="5">
    <location>
        <begin position="295"/>
        <end position="316"/>
    </location>
</feature>
<dbReference type="PANTHER" id="PTHR37422">
    <property type="entry name" value="TEICHURONIC ACID BIOSYNTHESIS PROTEIN TUAE"/>
    <property type="match status" value="1"/>
</dbReference>
<keyword evidence="4 5" id="KW-0472">Membrane</keyword>
<evidence type="ECO:0000256" key="4">
    <source>
        <dbReference type="ARBA" id="ARBA00023136"/>
    </source>
</evidence>
<feature type="transmembrane region" description="Helical" evidence="5">
    <location>
        <begin position="395"/>
        <end position="413"/>
    </location>
</feature>
<protein>
    <submittedName>
        <fullName evidence="7">Putative membrane protein YhdT</fullName>
    </submittedName>
</protein>
<name>A0A7Y9PJ12_9BACT</name>
<dbReference type="GO" id="GO:0016020">
    <property type="term" value="C:membrane"/>
    <property type="evidence" value="ECO:0007669"/>
    <property type="project" value="UniProtKB-SubCell"/>
</dbReference>
<feature type="transmembrane region" description="Helical" evidence="5">
    <location>
        <begin position="425"/>
        <end position="448"/>
    </location>
</feature>
<evidence type="ECO:0000259" key="6">
    <source>
        <dbReference type="Pfam" id="PF04932"/>
    </source>
</evidence>
<evidence type="ECO:0000256" key="3">
    <source>
        <dbReference type="ARBA" id="ARBA00022989"/>
    </source>
</evidence>
<proteinExistence type="predicted"/>
<feature type="transmembrane region" description="Helical" evidence="5">
    <location>
        <begin position="120"/>
        <end position="137"/>
    </location>
</feature>
<feature type="transmembrane region" description="Helical" evidence="5">
    <location>
        <begin position="460"/>
        <end position="476"/>
    </location>
</feature>